<gene>
    <name evidence="4" type="ORF">FHS03_000662</name>
</gene>
<protein>
    <submittedName>
        <fullName evidence="4">NAD(P)-dependent dehydrogenase (Short-subunit alcohol dehydrogenase family)</fullName>
    </submittedName>
</protein>
<comment type="similarity">
    <text evidence="1 3">Belongs to the short-chain dehydrogenases/reductases (SDR) family.</text>
</comment>
<dbReference type="AlphaFoldDB" id="A0A7W5FSK5"/>
<dbReference type="NCBIfam" id="NF006114">
    <property type="entry name" value="PRK08263.1"/>
    <property type="match status" value="1"/>
</dbReference>
<dbReference type="EMBL" id="JACHXD010000002">
    <property type="protein sequence ID" value="MBB3117636.1"/>
    <property type="molecule type" value="Genomic_DNA"/>
</dbReference>
<dbReference type="CDD" id="cd05374">
    <property type="entry name" value="17beta-HSD-like_SDR_c"/>
    <property type="match status" value="1"/>
</dbReference>
<dbReference type="GO" id="GO:0016491">
    <property type="term" value="F:oxidoreductase activity"/>
    <property type="evidence" value="ECO:0007669"/>
    <property type="project" value="UniProtKB-KW"/>
</dbReference>
<sequence length="281" mass="30347">MTDTKQRVWFITGCSKGFGRVFVETLARRGDYIFATARVASTLDDLRGLAPERIRTAALDITDMAAIERAVADCIAAFGRIDVLVNNAGYGVAGPIEAVSDAQTRAIFDTNFFGTLNMTRAVLPHMRDRHQGHIIQLSSSHAWGAPPGLGMYSASKCALEGASETMAKEIEGFGIRLTILQPGPYKTDFLGTGLQLAERKLDAYANLMNGLGEARAANHLKQPGDPLGVARAMVEVVEAEQPPLRLLTGKIATERAKAKIEQVSNEYARWEPLALAADFAA</sequence>
<proteinExistence type="inferred from homology"/>
<reference evidence="4 5" key="1">
    <citation type="submission" date="2020-08" db="EMBL/GenBank/DDBJ databases">
        <title>Genomic Encyclopedia of Type Strains, Phase III (KMG-III): the genomes of soil and plant-associated and newly described type strains.</title>
        <authorList>
            <person name="Whitman W."/>
        </authorList>
    </citation>
    <scope>NUCLEOTIDE SEQUENCE [LARGE SCALE GENOMIC DNA]</scope>
    <source>
        <strain evidence="4 5">CECT 8897</strain>
    </source>
</reference>
<organism evidence="4 5">
    <name type="scientific">Pseudoduganella violacea</name>
    <dbReference type="NCBI Taxonomy" id="1715466"/>
    <lineage>
        <taxon>Bacteria</taxon>
        <taxon>Pseudomonadati</taxon>
        <taxon>Pseudomonadota</taxon>
        <taxon>Betaproteobacteria</taxon>
        <taxon>Burkholderiales</taxon>
        <taxon>Oxalobacteraceae</taxon>
        <taxon>Telluria group</taxon>
        <taxon>Pseudoduganella</taxon>
    </lineage>
</organism>
<dbReference type="PANTHER" id="PTHR43976:SF16">
    <property type="entry name" value="SHORT-CHAIN DEHYDROGENASE_REDUCTASE FAMILY PROTEIN"/>
    <property type="match status" value="1"/>
</dbReference>
<dbReference type="PRINTS" id="PR00081">
    <property type="entry name" value="GDHRDH"/>
</dbReference>
<dbReference type="PRINTS" id="PR00080">
    <property type="entry name" value="SDRFAMILY"/>
</dbReference>
<evidence type="ECO:0000256" key="1">
    <source>
        <dbReference type="ARBA" id="ARBA00006484"/>
    </source>
</evidence>
<dbReference type="InterPro" id="IPR002347">
    <property type="entry name" value="SDR_fam"/>
</dbReference>
<comment type="caution">
    <text evidence="4">The sequence shown here is derived from an EMBL/GenBank/DDBJ whole genome shotgun (WGS) entry which is preliminary data.</text>
</comment>
<dbReference type="RefSeq" id="WP_183439615.1">
    <property type="nucleotide sequence ID" value="NZ_JACHXD010000002.1"/>
</dbReference>
<dbReference type="InterPro" id="IPR036291">
    <property type="entry name" value="NAD(P)-bd_dom_sf"/>
</dbReference>
<evidence type="ECO:0000256" key="3">
    <source>
        <dbReference type="RuleBase" id="RU000363"/>
    </source>
</evidence>
<dbReference type="SUPFAM" id="SSF51735">
    <property type="entry name" value="NAD(P)-binding Rossmann-fold domains"/>
    <property type="match status" value="1"/>
</dbReference>
<accession>A0A7W5FSK5</accession>
<dbReference type="Gene3D" id="3.40.50.720">
    <property type="entry name" value="NAD(P)-binding Rossmann-like Domain"/>
    <property type="match status" value="1"/>
</dbReference>
<evidence type="ECO:0000313" key="5">
    <source>
        <dbReference type="Proteomes" id="UP000541535"/>
    </source>
</evidence>
<keyword evidence="5" id="KW-1185">Reference proteome</keyword>
<evidence type="ECO:0000256" key="2">
    <source>
        <dbReference type="ARBA" id="ARBA00023002"/>
    </source>
</evidence>
<dbReference type="InterPro" id="IPR051911">
    <property type="entry name" value="SDR_oxidoreductase"/>
</dbReference>
<evidence type="ECO:0000313" key="4">
    <source>
        <dbReference type="EMBL" id="MBB3117636.1"/>
    </source>
</evidence>
<dbReference type="PANTHER" id="PTHR43976">
    <property type="entry name" value="SHORT CHAIN DEHYDROGENASE"/>
    <property type="match status" value="1"/>
</dbReference>
<dbReference type="Pfam" id="PF00106">
    <property type="entry name" value="adh_short"/>
    <property type="match status" value="1"/>
</dbReference>
<name>A0A7W5FSK5_9BURK</name>
<keyword evidence="2" id="KW-0560">Oxidoreductase</keyword>
<dbReference type="Proteomes" id="UP000541535">
    <property type="component" value="Unassembled WGS sequence"/>
</dbReference>